<dbReference type="RefSeq" id="XP_014667960.1">
    <property type="nucleotide sequence ID" value="XM_014812474.1"/>
</dbReference>
<feature type="repeat" description="ANK" evidence="3">
    <location>
        <begin position="204"/>
        <end position="236"/>
    </location>
</feature>
<organism evidence="5 6">
    <name type="scientific">Priapulus caudatus</name>
    <name type="common">Priapulid worm</name>
    <dbReference type="NCBI Taxonomy" id="37621"/>
    <lineage>
        <taxon>Eukaryota</taxon>
        <taxon>Metazoa</taxon>
        <taxon>Ecdysozoa</taxon>
        <taxon>Scalidophora</taxon>
        <taxon>Priapulida</taxon>
        <taxon>Priapulimorpha</taxon>
        <taxon>Priapulimorphida</taxon>
        <taxon>Priapulidae</taxon>
        <taxon>Priapulus</taxon>
    </lineage>
</organism>
<name>A0ABM1E6Y9_PRICU</name>
<feature type="repeat" description="ANK" evidence="3">
    <location>
        <begin position="138"/>
        <end position="170"/>
    </location>
</feature>
<dbReference type="InterPro" id="IPR011029">
    <property type="entry name" value="DEATH-like_dom_sf"/>
</dbReference>
<evidence type="ECO:0000313" key="6">
    <source>
        <dbReference type="RefSeq" id="XP_014667960.1"/>
    </source>
</evidence>
<dbReference type="PROSITE" id="PS50017">
    <property type="entry name" value="DEATH_DOMAIN"/>
    <property type="match status" value="1"/>
</dbReference>
<dbReference type="Pfam" id="PF00531">
    <property type="entry name" value="Death"/>
    <property type="match status" value="1"/>
</dbReference>
<dbReference type="InterPro" id="IPR002110">
    <property type="entry name" value="Ankyrin_rpt"/>
</dbReference>
<accession>A0ABM1E6Y9</accession>
<evidence type="ECO:0000256" key="2">
    <source>
        <dbReference type="ARBA" id="ARBA00023043"/>
    </source>
</evidence>
<dbReference type="SMART" id="SM00248">
    <property type="entry name" value="ANK"/>
    <property type="match status" value="8"/>
</dbReference>
<dbReference type="PROSITE" id="PS50297">
    <property type="entry name" value="ANK_REP_REGION"/>
    <property type="match status" value="4"/>
</dbReference>
<dbReference type="InterPro" id="IPR036770">
    <property type="entry name" value="Ankyrin_rpt-contain_sf"/>
</dbReference>
<feature type="repeat" description="ANK" evidence="3">
    <location>
        <begin position="171"/>
        <end position="203"/>
    </location>
</feature>
<dbReference type="PROSITE" id="PS50088">
    <property type="entry name" value="ANK_REPEAT"/>
    <property type="match status" value="4"/>
</dbReference>
<gene>
    <name evidence="6" type="primary">LOC106809409</name>
</gene>
<dbReference type="Gene3D" id="1.10.533.10">
    <property type="entry name" value="Death Domain, Fas"/>
    <property type="match status" value="1"/>
</dbReference>
<dbReference type="SUPFAM" id="SSF47986">
    <property type="entry name" value="DEATH domain"/>
    <property type="match status" value="1"/>
</dbReference>
<dbReference type="GeneID" id="106809409"/>
<proteinExistence type="predicted"/>
<evidence type="ECO:0000313" key="5">
    <source>
        <dbReference type="Proteomes" id="UP000695022"/>
    </source>
</evidence>
<dbReference type="PRINTS" id="PR01415">
    <property type="entry name" value="ANKYRIN"/>
</dbReference>
<evidence type="ECO:0000256" key="3">
    <source>
        <dbReference type="PROSITE-ProRule" id="PRU00023"/>
    </source>
</evidence>
<keyword evidence="2 3" id="KW-0040">ANK repeat</keyword>
<dbReference type="Proteomes" id="UP000695022">
    <property type="component" value="Unplaced"/>
</dbReference>
<feature type="repeat" description="ANK" evidence="3">
    <location>
        <begin position="37"/>
        <end position="69"/>
    </location>
</feature>
<keyword evidence="5" id="KW-1185">Reference proteome</keyword>
<keyword evidence="1" id="KW-0677">Repeat</keyword>
<dbReference type="PANTHER" id="PTHR24201:SF16">
    <property type="entry name" value="ANKYRIN-1-LIKE-RELATED"/>
    <property type="match status" value="1"/>
</dbReference>
<protein>
    <submittedName>
        <fullName evidence="6">Ankyrin repeat and death domain-containing protein 1B-like</fullName>
    </submittedName>
</protein>
<reference evidence="6" key="1">
    <citation type="submission" date="2025-08" db="UniProtKB">
        <authorList>
            <consortium name="RefSeq"/>
        </authorList>
    </citation>
    <scope>IDENTIFICATION</scope>
</reference>
<evidence type="ECO:0000259" key="4">
    <source>
        <dbReference type="PROSITE" id="PS50017"/>
    </source>
</evidence>
<dbReference type="InterPro" id="IPR000488">
    <property type="entry name" value="Death_dom"/>
</dbReference>
<dbReference type="Gene3D" id="1.25.40.20">
    <property type="entry name" value="Ankyrin repeat-containing domain"/>
    <property type="match status" value="3"/>
</dbReference>
<dbReference type="CDD" id="cd01670">
    <property type="entry name" value="Death"/>
    <property type="match status" value="1"/>
</dbReference>
<dbReference type="InterPro" id="IPR050776">
    <property type="entry name" value="Ank_Repeat/CDKN_Inhibitor"/>
</dbReference>
<dbReference type="Pfam" id="PF12796">
    <property type="entry name" value="Ank_2"/>
    <property type="match status" value="2"/>
</dbReference>
<dbReference type="SUPFAM" id="SSF48403">
    <property type="entry name" value="Ankyrin repeat"/>
    <property type="match status" value="1"/>
</dbReference>
<evidence type="ECO:0000256" key="1">
    <source>
        <dbReference type="ARBA" id="ARBA00022737"/>
    </source>
</evidence>
<dbReference type="Pfam" id="PF13637">
    <property type="entry name" value="Ank_4"/>
    <property type="match status" value="1"/>
</dbReference>
<dbReference type="PANTHER" id="PTHR24201">
    <property type="entry name" value="ANK_REP_REGION DOMAIN-CONTAINING PROTEIN"/>
    <property type="match status" value="1"/>
</dbReference>
<feature type="domain" description="Death" evidence="4">
    <location>
        <begin position="314"/>
        <end position="387"/>
    </location>
</feature>
<sequence length="406" mass="45801">MVRGEVRLHEAARQNDPESAKRLICEDKVDINCRNNLDRTALHVASAQGNIEVMDVLLHHKSDIEAQDRYGMRSLLWAALFGCKAAVQLLVANGCNTQVSNRQGMNILHCAAQNNHVAVMDFVFEALENVNPDEVDKNERTPLYVATAHGNLEATNRLLQVRANIHIKNKNGNTALHLAAENNHPRIVTVLIEHGCELNPQNWRDQIPLHLAVEKGHTMVVEALLKTGVNVDAKEKNGRSSLYIAARGSFVAIVDMLIKAERDSDAKLHDNNKPGWFPQEGVANNCLHNVDYTDVEAMQSILWKLATKHLHPHDWKQLAFHWNFTEEQIKAIAHQYTGNKSYKEHGYRMMLVWLHGVKPEDNPLKLIFEALVAIDRKEAAEHIRKKPNDQASGQQFECVPSLCCIL</sequence>